<organism evidence="2 3">
    <name type="scientific">Candidatus Pullibacteroides excrementavium</name>
    <dbReference type="NCBI Taxonomy" id="2840905"/>
    <lineage>
        <taxon>Bacteria</taxon>
        <taxon>Pseudomonadati</taxon>
        <taxon>Bacteroidota</taxon>
        <taxon>Bacteroidia</taxon>
        <taxon>Bacteroidales</taxon>
        <taxon>Candidatus Pullibacteroides</taxon>
    </lineage>
</organism>
<dbReference type="InterPro" id="IPR011249">
    <property type="entry name" value="Metalloenz_LuxS/M16"/>
</dbReference>
<dbReference type="GO" id="GO:0046872">
    <property type="term" value="F:metal ion binding"/>
    <property type="evidence" value="ECO:0007669"/>
    <property type="project" value="InterPro"/>
</dbReference>
<evidence type="ECO:0000313" key="2">
    <source>
        <dbReference type="EMBL" id="MBO8433323.1"/>
    </source>
</evidence>
<dbReference type="Pfam" id="PF05193">
    <property type="entry name" value="Peptidase_M16_C"/>
    <property type="match status" value="2"/>
</dbReference>
<dbReference type="EMBL" id="JADIMZ010000128">
    <property type="protein sequence ID" value="MBO8433323.1"/>
    <property type="molecule type" value="Genomic_DNA"/>
</dbReference>
<evidence type="ECO:0000259" key="1">
    <source>
        <dbReference type="Pfam" id="PF05193"/>
    </source>
</evidence>
<dbReference type="SUPFAM" id="SSF63411">
    <property type="entry name" value="LuxS/MPP-like metallohydrolase"/>
    <property type="match status" value="4"/>
</dbReference>
<dbReference type="PANTHER" id="PTHR43690:SF17">
    <property type="entry name" value="PROTEIN YHJJ"/>
    <property type="match status" value="1"/>
</dbReference>
<dbReference type="PANTHER" id="PTHR43690">
    <property type="entry name" value="NARDILYSIN"/>
    <property type="match status" value="1"/>
</dbReference>
<dbReference type="InterPro" id="IPR007863">
    <property type="entry name" value="Peptidase_M16_C"/>
</dbReference>
<evidence type="ECO:0000313" key="3">
    <source>
        <dbReference type="Proteomes" id="UP000823612"/>
    </source>
</evidence>
<dbReference type="AlphaFoldDB" id="A0A9D9DTN1"/>
<reference evidence="2" key="1">
    <citation type="submission" date="2020-10" db="EMBL/GenBank/DDBJ databases">
        <authorList>
            <person name="Gilroy R."/>
        </authorList>
    </citation>
    <scope>NUCLEOTIDE SEQUENCE</scope>
    <source>
        <strain evidence="2">2889</strain>
    </source>
</reference>
<reference evidence="2" key="2">
    <citation type="journal article" date="2021" name="PeerJ">
        <title>Extensive microbial diversity within the chicken gut microbiome revealed by metagenomics and culture.</title>
        <authorList>
            <person name="Gilroy R."/>
            <person name="Ravi A."/>
            <person name="Getino M."/>
            <person name="Pursley I."/>
            <person name="Horton D.L."/>
            <person name="Alikhan N.F."/>
            <person name="Baker D."/>
            <person name="Gharbi K."/>
            <person name="Hall N."/>
            <person name="Watson M."/>
            <person name="Adriaenssens E.M."/>
            <person name="Foster-Nyarko E."/>
            <person name="Jarju S."/>
            <person name="Secka A."/>
            <person name="Antonio M."/>
            <person name="Oren A."/>
            <person name="Chaudhuri R.R."/>
            <person name="La Ragione R."/>
            <person name="Hildebrand F."/>
            <person name="Pallen M.J."/>
        </authorList>
    </citation>
    <scope>NUCLEOTIDE SEQUENCE</scope>
    <source>
        <strain evidence="2">2889</strain>
    </source>
</reference>
<sequence length="856" mass="97977">IEDLFEVYRKTTDEAERKALYAKIDSVSQIAASYAIPNEYDKLMAAIGSQGTNAFTSNDITAYVEDIPSNQIENWAKIQADRFQNPVIRLFHTELETVYEEYNMNQVSDMRQMWNKMFTALFPHHPYGTQTVIGDPEQLKNPSIVNIKHFFDTYYVPNNMAVVMVGDLDPDKTIALVDKYFGQLKAKDFPEFTYEEEKPLDHNILDTVVGQDPAYICVGWPLPSPRDPEVAVADLVANVLMNGSTGLFDVNLNQQQKVMIAQGMNMSLADYGILMAFGMPRQGQTLDQVKDLMLEQVERLKKGDFSEEMLKAIVDNYTVSQYKALRDNNSRAMQMMTAFNNHEDWDDVVNRIDRLSKVTKQEVVDFANKYMNNYAVIYKLEGMPNFTSIDKPQITPLEINRDVASQFLKDIQASKPADIAPVFVDFSKDMQQSKYQDKVDLLYKHNDDDPLFTLYYVYEMGSYNDKLLELAFNYLPYLGTDKYTAEQLQEEFYKLAATYSASASGERVYVTLSGIDKNFDASLELFEHLLASVQADPMRYAFLAQDLMKIADDAKKDQTTNLQHLANYALYGEDNPLRWELTPAEIASTDPEVLVAKIKDLKNYEHTIMYFGPESLESLNQKLAAHHTLPASFKPMPAKHEFNMRDNDGSVFFAHYDAPQVNIASLMKGMKYDKNEVPAIELYNNYFGGGMSGIVFQEIREARALAYTSYAYYGLPSRPDKNAMFQTFIGTQTDKMQDAVTAMDEILQNMPLSENTFALAKESTLNSYRTNRTLREDVFFAYLYAKRFGWTEDPNKFSYEKIQGMTLNDVKAFQEKYIKGQTFDRAVLGNKKNVDMKYLKSLGKVRVLSTEDIFGY</sequence>
<proteinExistence type="predicted"/>
<name>A0A9D9DTN1_9BACT</name>
<accession>A0A9D9DTN1</accession>
<comment type="caution">
    <text evidence="2">The sequence shown here is derived from an EMBL/GenBank/DDBJ whole genome shotgun (WGS) entry which is preliminary data.</text>
</comment>
<protein>
    <submittedName>
        <fullName evidence="2">Insulinase family protein</fullName>
    </submittedName>
</protein>
<dbReference type="Gene3D" id="3.30.830.10">
    <property type="entry name" value="Metalloenzyme, LuxS/M16 peptidase-like"/>
    <property type="match status" value="4"/>
</dbReference>
<dbReference type="Proteomes" id="UP000823612">
    <property type="component" value="Unassembled WGS sequence"/>
</dbReference>
<gene>
    <name evidence="2" type="ORF">IAB08_08555</name>
</gene>
<dbReference type="InterPro" id="IPR050626">
    <property type="entry name" value="Peptidase_M16"/>
</dbReference>
<feature type="domain" description="Peptidase M16 C-terminal" evidence="1">
    <location>
        <begin position="655"/>
        <end position="750"/>
    </location>
</feature>
<feature type="non-terminal residue" evidence="2">
    <location>
        <position position="1"/>
    </location>
</feature>
<feature type="domain" description="Peptidase M16 C-terminal" evidence="1">
    <location>
        <begin position="147"/>
        <end position="315"/>
    </location>
</feature>